<dbReference type="Proteomes" id="UP000251960">
    <property type="component" value="Chromosome 6"/>
</dbReference>
<dbReference type="ExpressionAtlas" id="A0A3L6EFY2">
    <property type="expression patterns" value="baseline and differential"/>
</dbReference>
<dbReference type="AlphaFoldDB" id="A0A3L6EFY2"/>
<accession>A0A3L6EFY2</accession>
<protein>
    <submittedName>
        <fullName evidence="3">F-box protein PP2-A13</fullName>
    </submittedName>
</protein>
<organism evidence="3">
    <name type="scientific">Zea mays</name>
    <name type="common">Maize</name>
    <dbReference type="NCBI Taxonomy" id="4577"/>
    <lineage>
        <taxon>Eukaryota</taxon>
        <taxon>Viridiplantae</taxon>
        <taxon>Streptophyta</taxon>
        <taxon>Embryophyta</taxon>
        <taxon>Tracheophyta</taxon>
        <taxon>Spermatophyta</taxon>
        <taxon>Magnoliopsida</taxon>
        <taxon>Liliopsida</taxon>
        <taxon>Poales</taxon>
        <taxon>Poaceae</taxon>
        <taxon>PACMAD clade</taxon>
        <taxon>Panicoideae</taxon>
        <taxon>Andropogonodae</taxon>
        <taxon>Andropogoneae</taxon>
        <taxon>Tripsacinae</taxon>
        <taxon>Zea</taxon>
    </lineage>
</organism>
<dbReference type="SUPFAM" id="SSF81383">
    <property type="entry name" value="F-box domain"/>
    <property type="match status" value="1"/>
</dbReference>
<evidence type="ECO:0000259" key="2">
    <source>
        <dbReference type="Pfam" id="PF00646"/>
    </source>
</evidence>
<evidence type="ECO:0000313" key="3">
    <source>
        <dbReference type="EMBL" id="PWZ18951.1"/>
    </source>
</evidence>
<sequence length="435" mass="48686">MAIDAGKKLLAKGVGNGSDTGQTDSWFELKDSTFGPSLAKVLRYADTVLNWLTQEQGGAAHRLQTWMTVSSTFLNKPIHVMLGVMGLFFNLVDYCRHHGLQADFIGTKKALFLLSKEHRHSVDNTSVHHFTVQTSYHLVVSSSVSSIPKGRYSEGVHMRGVLPQEISAAISPLRPAAATSRNLGRDSAYPSRRRHNRPQPRERDPQIERPSPIDFCAPRARGGDGTVLSDLLENCVAEVLLRLDPLEICRMARLSRMFRGAASGDGVWESKLLTNYARLLAVAAAGDGEAGQAVGSAPKAEPLPKKELYARLCRRNRFDDGKKEFWLDKGGGGLCMSISSRALSITGIDDRRYWNFIPSDESRFRTVAYLSQIWWFEVRGEVEFFFPESTENWTVSKERNELKNECIALKKDRTKKDLEIKAKEAEIQNMKKANV</sequence>
<reference evidence="3" key="1">
    <citation type="journal article" date="2018" name="Nat. Genet.">
        <title>Extensive intraspecific gene order and gene structural variations between Mo17 and other maize genomes.</title>
        <authorList>
            <person name="Sun S."/>
            <person name="Zhou Y."/>
            <person name="Chen J."/>
            <person name="Shi J."/>
            <person name="Zhao H."/>
            <person name="Zhao H."/>
            <person name="Song W."/>
            <person name="Zhang M."/>
            <person name="Cui Y."/>
            <person name="Dong X."/>
            <person name="Liu H."/>
            <person name="Ma X."/>
            <person name="Jiao Y."/>
            <person name="Wang B."/>
            <person name="Wei X."/>
            <person name="Stein J.C."/>
            <person name="Glaubitz J.C."/>
            <person name="Lu F."/>
            <person name="Yu G."/>
            <person name="Liang C."/>
            <person name="Fengler K."/>
            <person name="Li B."/>
            <person name="Rafalski A."/>
            <person name="Schnable P.S."/>
            <person name="Ware D.H."/>
            <person name="Buckler E.S."/>
            <person name="Lai J."/>
        </authorList>
    </citation>
    <scope>NUCLEOTIDE SEQUENCE [LARGE SCALE GENOMIC DNA]</scope>
    <source>
        <tissue evidence="3">Seedling</tissue>
    </source>
</reference>
<evidence type="ECO:0000256" key="1">
    <source>
        <dbReference type="SAM" id="MobiDB-lite"/>
    </source>
</evidence>
<dbReference type="InterPro" id="IPR025886">
    <property type="entry name" value="PP2-like"/>
</dbReference>
<dbReference type="PANTHER" id="PTHR31960:SF20">
    <property type="entry name" value="OS09G0525300 PROTEIN"/>
    <property type="match status" value="1"/>
</dbReference>
<comment type="caution">
    <text evidence="3">The sequence shown here is derived from an EMBL/GenBank/DDBJ whole genome shotgun (WGS) entry which is preliminary data.</text>
</comment>
<dbReference type="CDD" id="cd22162">
    <property type="entry name" value="F-box_AtSKIP3-like"/>
    <property type="match status" value="1"/>
</dbReference>
<dbReference type="Pfam" id="PF14299">
    <property type="entry name" value="PP2"/>
    <property type="match status" value="1"/>
</dbReference>
<dbReference type="Pfam" id="PF00646">
    <property type="entry name" value="F-box"/>
    <property type="match status" value="1"/>
</dbReference>
<proteinExistence type="predicted"/>
<feature type="domain" description="F-box" evidence="2">
    <location>
        <begin position="228"/>
        <end position="268"/>
    </location>
</feature>
<name>A0A3L6EFY2_MAIZE</name>
<feature type="region of interest" description="Disordered" evidence="1">
    <location>
        <begin position="173"/>
        <end position="217"/>
    </location>
</feature>
<gene>
    <name evidence="3" type="primary">PP2A13_4</name>
    <name evidence="3" type="ORF">Zm00014a_004010</name>
</gene>
<dbReference type="InterPro" id="IPR001810">
    <property type="entry name" value="F-box_dom"/>
</dbReference>
<dbReference type="EMBL" id="NCVQ01000007">
    <property type="protein sequence ID" value="PWZ18951.1"/>
    <property type="molecule type" value="Genomic_DNA"/>
</dbReference>
<dbReference type="InterPro" id="IPR036047">
    <property type="entry name" value="F-box-like_dom_sf"/>
</dbReference>
<dbReference type="PANTHER" id="PTHR31960">
    <property type="entry name" value="F-BOX PROTEIN PP2-A15"/>
    <property type="match status" value="1"/>
</dbReference>